<comment type="caution">
    <text evidence="2">The sequence shown here is derived from an EMBL/GenBank/DDBJ whole genome shotgun (WGS) entry which is preliminary data.</text>
</comment>
<evidence type="ECO:0000313" key="3">
    <source>
        <dbReference type="Proteomes" id="UP000567885"/>
    </source>
</evidence>
<dbReference type="AlphaFoldDB" id="A0A8H5U0Z1"/>
<gene>
    <name evidence="2" type="ORF">FHETE_896</name>
</gene>
<keyword evidence="3" id="KW-1185">Reference proteome</keyword>
<feature type="compositionally biased region" description="Basic and acidic residues" evidence="1">
    <location>
        <begin position="1148"/>
        <end position="1158"/>
    </location>
</feature>
<evidence type="ECO:0000313" key="2">
    <source>
        <dbReference type="EMBL" id="KAF5679155.1"/>
    </source>
</evidence>
<feature type="region of interest" description="Disordered" evidence="1">
    <location>
        <begin position="1142"/>
        <end position="1178"/>
    </location>
</feature>
<sequence length="1178" mass="134662">MENCEDCDRAFKNQCRNFFLTRYRSRVATVALKTHPIPDNSLHDLLAYLLADKEFYQARIYISGTKLTDDRFDIMPLLWESLGTVPHDFMVLCDTMVNQHSPFSKNYTGRPVPAHFYLDRPFPSPSVEDLALYFTTWDLTERDLAYGMVQHSLWAYRRALYMANLGEFWGFRPQDDNRIYPLEFGLMVFIEEQWRELAWVYLDNALSTVPDFPLPEHAKSSFIDDRKNDAADYIDEGKKTARAVHVLFSAAGTGKTQQIFRLLQEHWGFYMLAPNLEPTPASPADTEIIEPRRYSASRDTYTVYEDHPLTNPKWDSDSVNVFRPIVVARAALLAEFLRRHAKASPRIWLWLQISCKTFDPFDALYRLFRLSDPSYLGLDSVVSIKAEMPRDMVPDCYALLKDRSSSSSDVFLYHCLDEAQYTFWDPEALSMFYDLYESLTEDFMMQSDWQPRHDNPLEVHESVTIPPQNDVSFNEVPPWNIDDGMPEINHSLLVSGTSLEVQRLEEILAQLFGKIWGDDDPPPEQWTKYQIHTVFPLIASDSDFWMLYEKHLTDIISDSTSFRDSPGPDLPLLSRSGRPLTFQLPTEDTELAAMGDWLWKPLNIPALPDIIRLLNQAYLLVLQGGQTLLAAQKNLPFTSLEVLLDHGNSVAVALAIISHLILPLHYNAHPQLGPLGDSLLRLLASFGSLHVDQVSQDIRNEAPRPPDTNICLKTVADSLHAVFRNLFIRDTISTHSTSHRGRYRWSTIYIEEILLLSLSDTFRNSSLRDIRLSISKAKHTTYDAAVTALKSQIRKMRACGKTELAQDLFRAAIRAGIMSMPSIFMKNGNAELVTYGFALVQREGDSICYTLAEPIAVHAVMDYLRTEGRVEYQELMLQWLINTQEDHEVRAMFGKATEWFMAMSLDYMLRLRPSNASTLPDLLNGSARRETLLNLLSSSVMFDSESGQLSNLKSIVDMSEFGLSDSPSFFNYDYSGTIWKWMKQYRVEGQTSTPTFLFPDINAGPDLVFILEGNDHRKQHPEQTCLESTRKILVAVQIKTGGGARFEGAMETLIESNWHRNLDEKVREAECAESDQWLDTPFILLLICTGITVKQDKIDKWIRMNFGRIPKGRFVCVLDETVTSSLWGEDFVALADAIKRQGTQQKEASSRYRDKRGASGDGTDTLLVDRSRKRTRPS</sequence>
<proteinExistence type="predicted"/>
<dbReference type="OrthoDB" id="5065752at2759"/>
<evidence type="ECO:0000256" key="1">
    <source>
        <dbReference type="SAM" id="MobiDB-lite"/>
    </source>
</evidence>
<dbReference type="EMBL" id="JAAGWQ010000013">
    <property type="protein sequence ID" value="KAF5679155.1"/>
    <property type="molecule type" value="Genomic_DNA"/>
</dbReference>
<organism evidence="2 3">
    <name type="scientific">Fusarium heterosporum</name>
    <dbReference type="NCBI Taxonomy" id="42747"/>
    <lineage>
        <taxon>Eukaryota</taxon>
        <taxon>Fungi</taxon>
        <taxon>Dikarya</taxon>
        <taxon>Ascomycota</taxon>
        <taxon>Pezizomycotina</taxon>
        <taxon>Sordariomycetes</taxon>
        <taxon>Hypocreomycetidae</taxon>
        <taxon>Hypocreales</taxon>
        <taxon>Nectriaceae</taxon>
        <taxon>Fusarium</taxon>
        <taxon>Fusarium heterosporum species complex</taxon>
    </lineage>
</organism>
<reference evidence="2 3" key="1">
    <citation type="submission" date="2020-05" db="EMBL/GenBank/DDBJ databases">
        <title>Identification and distribution of gene clusters putatively required for synthesis of sphingolipid metabolism inhibitors in phylogenetically diverse species of the filamentous fungus Fusarium.</title>
        <authorList>
            <person name="Kim H.-S."/>
            <person name="Busman M."/>
            <person name="Brown D.W."/>
            <person name="Divon H."/>
            <person name="Uhlig S."/>
            <person name="Proctor R.H."/>
        </authorList>
    </citation>
    <scope>NUCLEOTIDE SEQUENCE [LARGE SCALE GENOMIC DNA]</scope>
    <source>
        <strain evidence="2 3">NRRL 20693</strain>
    </source>
</reference>
<protein>
    <submittedName>
        <fullName evidence="2">Uncharacterized protein</fullName>
    </submittedName>
</protein>
<dbReference type="Proteomes" id="UP000567885">
    <property type="component" value="Unassembled WGS sequence"/>
</dbReference>
<accession>A0A8H5U0Z1</accession>
<name>A0A8H5U0Z1_FUSHE</name>